<evidence type="ECO:0000313" key="2">
    <source>
        <dbReference type="EMBL" id="GAC19496.1"/>
    </source>
</evidence>
<protein>
    <recommendedName>
        <fullName evidence="1">Transglutaminase-like domain-containing protein</fullName>
    </recommendedName>
</protein>
<dbReference type="Proteomes" id="UP000006327">
    <property type="component" value="Unassembled WGS sequence"/>
</dbReference>
<evidence type="ECO:0000313" key="3">
    <source>
        <dbReference type="Proteomes" id="UP000006327"/>
    </source>
</evidence>
<dbReference type="Pfam" id="PF01841">
    <property type="entry name" value="Transglut_core"/>
    <property type="match status" value="1"/>
</dbReference>
<evidence type="ECO:0000259" key="1">
    <source>
        <dbReference type="SMART" id="SM00460"/>
    </source>
</evidence>
<gene>
    <name evidence="2" type="ORF">GARC_2530</name>
</gene>
<dbReference type="eggNOG" id="COG1305">
    <property type="taxonomic scope" value="Bacteria"/>
</dbReference>
<dbReference type="EMBL" id="BAEO01000031">
    <property type="protein sequence ID" value="GAC19496.1"/>
    <property type="molecule type" value="Genomic_DNA"/>
</dbReference>
<dbReference type="SMART" id="SM00460">
    <property type="entry name" value="TGc"/>
    <property type="match status" value="1"/>
</dbReference>
<dbReference type="STRING" id="493475.GARC_2530"/>
<dbReference type="InterPro" id="IPR002931">
    <property type="entry name" value="Transglutaminase-like"/>
</dbReference>
<accession>K6Y6A5</accession>
<comment type="caution">
    <text evidence="2">The sequence shown here is derived from an EMBL/GenBank/DDBJ whole genome shotgun (WGS) entry which is preliminary data.</text>
</comment>
<sequence>MNTTSRLSAQHAKLTEASAILDFKTPNIAQLISERDWERLDTFEQIGAAYQFVKDEIQFGYNRSDDMPASEILKDGYGQCNTKGTLFMALLRALNIPCRLHGFTIDQSLQKGAIPPLIFQLAPKYILHSWVEVYFDGRWVNLEGFILDARYLSAIQTRFGADTETFCGYGVATQCLSSSPVNWTGSDTYIQKEGIHDDFGVFNTPDEFYTKHGTNLSGVKRWLYIYVFRHIINWNVARIRRYHNRGKQIASA</sequence>
<reference evidence="2 3" key="1">
    <citation type="journal article" date="2017" name="Antonie Van Leeuwenhoek">
        <title>Rhizobium rhizosphaerae sp. nov., a novel species isolated from rice rhizosphere.</title>
        <authorList>
            <person name="Zhao J.J."/>
            <person name="Zhang J."/>
            <person name="Zhang R.J."/>
            <person name="Zhang C.W."/>
            <person name="Yin H.Q."/>
            <person name="Zhang X.X."/>
        </authorList>
    </citation>
    <scope>NUCLEOTIDE SEQUENCE [LARGE SCALE GENOMIC DNA]</scope>
    <source>
        <strain evidence="2 3">BSs20135</strain>
    </source>
</reference>
<organism evidence="2 3">
    <name type="scientific">Paraglaciecola arctica BSs20135</name>
    <dbReference type="NCBI Taxonomy" id="493475"/>
    <lineage>
        <taxon>Bacteria</taxon>
        <taxon>Pseudomonadati</taxon>
        <taxon>Pseudomonadota</taxon>
        <taxon>Gammaproteobacteria</taxon>
        <taxon>Alteromonadales</taxon>
        <taxon>Alteromonadaceae</taxon>
        <taxon>Paraglaciecola</taxon>
    </lineage>
</organism>
<dbReference type="PANTHER" id="PTHR33490:SF3">
    <property type="entry name" value="CONSERVED INTEGRAL MEMBRANE PROTEIN"/>
    <property type="match status" value="1"/>
</dbReference>
<proteinExistence type="predicted"/>
<keyword evidence="3" id="KW-1185">Reference proteome</keyword>
<feature type="domain" description="Transglutaminase-like" evidence="1">
    <location>
        <begin position="72"/>
        <end position="146"/>
    </location>
</feature>
<dbReference type="Gene3D" id="3.10.620.30">
    <property type="match status" value="1"/>
</dbReference>
<name>K6Y6A5_9ALTE</name>
<dbReference type="AlphaFoldDB" id="K6Y6A5"/>
<dbReference type="SUPFAM" id="SSF54001">
    <property type="entry name" value="Cysteine proteinases"/>
    <property type="match status" value="1"/>
</dbReference>
<dbReference type="InterPro" id="IPR038765">
    <property type="entry name" value="Papain-like_cys_pep_sf"/>
</dbReference>
<dbReference type="OrthoDB" id="5438043at2"/>
<dbReference type="RefSeq" id="WP_007620377.1">
    <property type="nucleotide sequence ID" value="NZ_BAEO01000031.1"/>
</dbReference>
<dbReference type="PANTHER" id="PTHR33490">
    <property type="entry name" value="BLR5614 PROTEIN-RELATED"/>
    <property type="match status" value="1"/>
</dbReference>